<evidence type="ECO:0000256" key="5">
    <source>
        <dbReference type="SAM" id="SignalP"/>
    </source>
</evidence>
<dbReference type="InterPro" id="IPR001087">
    <property type="entry name" value="GDSL"/>
</dbReference>
<evidence type="ECO:0000256" key="1">
    <source>
        <dbReference type="ARBA" id="ARBA00008668"/>
    </source>
</evidence>
<dbReference type="PIRSF" id="PIRSF037375">
    <property type="entry name" value="Autotrns_EstA"/>
    <property type="match status" value="1"/>
</dbReference>
<dbReference type="GO" id="GO:0006629">
    <property type="term" value="P:lipid metabolic process"/>
    <property type="evidence" value="ECO:0007669"/>
    <property type="project" value="InterPro"/>
</dbReference>
<evidence type="ECO:0000259" key="6">
    <source>
        <dbReference type="PROSITE" id="PS51208"/>
    </source>
</evidence>
<evidence type="ECO:0000256" key="3">
    <source>
        <dbReference type="ARBA" id="ARBA00022801"/>
    </source>
</evidence>
<feature type="chain" id="PRO_5043840292" evidence="5">
    <location>
        <begin position="24"/>
        <end position="617"/>
    </location>
</feature>
<proteinExistence type="inferred from homology"/>
<dbReference type="InterPro" id="IPR005546">
    <property type="entry name" value="Autotransporte_beta"/>
</dbReference>
<reference evidence="7" key="1">
    <citation type="submission" date="2024-06" db="EMBL/GenBank/DDBJ databases">
        <authorList>
            <person name="Sun Y."/>
        </authorList>
    </citation>
    <scope>NUCLEOTIDE SEQUENCE</scope>
    <source>
        <strain evidence="7">IGA1.0</strain>
    </source>
</reference>
<comment type="similarity">
    <text evidence="1">Belongs to the 'GDSL' lipolytic enzyme family.</text>
</comment>
<feature type="domain" description="Autotransporter" evidence="6">
    <location>
        <begin position="337"/>
        <end position="617"/>
    </location>
</feature>
<dbReference type="InterPro" id="IPR008265">
    <property type="entry name" value="Lipase_GDSL_AS"/>
</dbReference>
<dbReference type="SMART" id="SM00869">
    <property type="entry name" value="Autotransporter"/>
    <property type="match status" value="1"/>
</dbReference>
<dbReference type="RefSeq" id="WP_007808665.1">
    <property type="nucleotide sequence ID" value="NZ_CP157948.1"/>
</dbReference>
<keyword evidence="2 5" id="KW-0732">Signal</keyword>
<dbReference type="InterPro" id="IPR036514">
    <property type="entry name" value="SGNH_hydro_sf"/>
</dbReference>
<dbReference type="PANTHER" id="PTHR45648:SF22">
    <property type="entry name" value="GDSL LIPASE_ACYLHYDROLASE FAMILY PROTEIN (AFU_ORTHOLOGUE AFUA_4G14700)"/>
    <property type="match status" value="1"/>
</dbReference>
<sequence length="617" mass="65397">MLRTRHLAGAIAAAMLLANAAQATDRSTFNHVVVFGDSLSDAGNLPNTAGAYDKFTTNPGQVAVQNVADQLGLDLQPSRLGGSDYAYGGAGVTTNSDPAPQIQTITQQVNGYLANGARADPHSLYMIWGGANDIFYHSTQYGVGVVIPGYGETLQQATTNINAAATQEVALINQLKQAGAQHLVVFNLPNIGATPSARANEALVPGISGVLTDVSQSYNQILNAGLGDHTLAVNAYALFDQVLADPGKYGFVNVTTPACTTSSSHDCDGTTLVAAGADQNYLFADGVHPTTAAHRMLGQVVSSELAAPQQISLLGEAPLSAISAYGRALHNQILQDSLGEGTRAFVNIDYAQQRFDASPSSPSVNSDNAHFTLGYDVRVNENLSAGVALGIARDTAHMNGGGGYHLVDYSGLGYVTWQAGGGYVGGIVHYGQSNFKHIERNFQVGAARISEVGNTDGSHLGANINGGWWFSFDDIRTGPFASLEWQDAKVDGYAEIGSDATAMWFGKQRRRALLGSIGWRLQGQWQVANLVMSPYAELAWTRDSKADSVRAVTTGLNSMNGSFSMVGFIPDKAWGTADLGLSAQLTPKVTSWIGYNARFSDTSQRYNAFNMGFRIKF</sequence>
<feature type="active site" description="Nucleophile" evidence="4">
    <location>
        <position position="38"/>
    </location>
</feature>
<dbReference type="GO" id="GO:0016298">
    <property type="term" value="F:lipase activity"/>
    <property type="evidence" value="ECO:0007669"/>
    <property type="project" value="InterPro"/>
</dbReference>
<dbReference type="InterPro" id="IPR036709">
    <property type="entry name" value="Autotransporte_beta_dom_sf"/>
</dbReference>
<dbReference type="InterPro" id="IPR017186">
    <property type="entry name" value="Lipase_autotranspt_EstA"/>
</dbReference>
<evidence type="ECO:0000256" key="4">
    <source>
        <dbReference type="PIRSR" id="PIRSR037375-1"/>
    </source>
</evidence>
<accession>A0AAU7QLM6</accession>
<feature type="active site" evidence="4">
    <location>
        <position position="285"/>
    </location>
</feature>
<dbReference type="InterPro" id="IPR006315">
    <property type="entry name" value="OM_autotransptr_brl_dom"/>
</dbReference>
<protein>
    <submittedName>
        <fullName evidence="7">Autotransporter domain-containing protein</fullName>
    </submittedName>
</protein>
<dbReference type="Pfam" id="PF00657">
    <property type="entry name" value="Lipase_GDSL"/>
    <property type="match status" value="1"/>
</dbReference>
<dbReference type="NCBIfam" id="TIGR01414">
    <property type="entry name" value="autotrans_barl"/>
    <property type="match status" value="1"/>
</dbReference>
<evidence type="ECO:0000313" key="7">
    <source>
        <dbReference type="EMBL" id="XBS90297.1"/>
    </source>
</evidence>
<dbReference type="EMBL" id="CP157948">
    <property type="protein sequence ID" value="XBS90297.1"/>
    <property type="molecule type" value="Genomic_DNA"/>
</dbReference>
<dbReference type="Pfam" id="PF03797">
    <property type="entry name" value="Autotransporter"/>
    <property type="match status" value="1"/>
</dbReference>
<name>A0AAU7QLM6_9GAMM</name>
<feature type="active site" evidence="4">
    <location>
        <position position="288"/>
    </location>
</feature>
<dbReference type="Gene3D" id="2.40.128.130">
    <property type="entry name" value="Autotransporter beta-domain"/>
    <property type="match status" value="1"/>
</dbReference>
<feature type="signal peptide" evidence="5">
    <location>
        <begin position="1"/>
        <end position="23"/>
    </location>
</feature>
<dbReference type="SUPFAM" id="SSF103515">
    <property type="entry name" value="Autotransporter"/>
    <property type="match status" value="1"/>
</dbReference>
<dbReference type="PROSITE" id="PS01098">
    <property type="entry name" value="LIPASE_GDSL_SER"/>
    <property type="match status" value="1"/>
</dbReference>
<dbReference type="Gene3D" id="3.40.50.1110">
    <property type="entry name" value="SGNH hydrolase"/>
    <property type="match status" value="1"/>
</dbReference>
<dbReference type="AlphaFoldDB" id="A0AAU7QLM6"/>
<gene>
    <name evidence="7" type="ORF">ABNK63_01240</name>
</gene>
<dbReference type="InterPro" id="IPR051058">
    <property type="entry name" value="GDSL_Est/Lipase"/>
</dbReference>
<dbReference type="GO" id="GO:0019867">
    <property type="term" value="C:outer membrane"/>
    <property type="evidence" value="ECO:0007669"/>
    <property type="project" value="InterPro"/>
</dbReference>
<evidence type="ECO:0000256" key="2">
    <source>
        <dbReference type="ARBA" id="ARBA00022729"/>
    </source>
</evidence>
<dbReference type="PANTHER" id="PTHR45648">
    <property type="entry name" value="GDSL LIPASE/ACYLHYDROLASE FAMILY PROTEIN (AFU_ORTHOLOGUE AFUA_4G14700)"/>
    <property type="match status" value="1"/>
</dbReference>
<organism evidence="7">
    <name type="scientific">Rhodanobacter sp. IGA1.0</name>
    <dbReference type="NCBI Taxonomy" id="3158582"/>
    <lineage>
        <taxon>Bacteria</taxon>
        <taxon>Pseudomonadati</taxon>
        <taxon>Pseudomonadota</taxon>
        <taxon>Gammaproteobacteria</taxon>
        <taxon>Lysobacterales</taxon>
        <taxon>Rhodanobacteraceae</taxon>
        <taxon>Rhodanobacter</taxon>
    </lineage>
</organism>
<dbReference type="PROSITE" id="PS51208">
    <property type="entry name" value="AUTOTRANSPORTER"/>
    <property type="match status" value="1"/>
</dbReference>
<dbReference type="SUPFAM" id="SSF52266">
    <property type="entry name" value="SGNH hydrolase"/>
    <property type="match status" value="1"/>
</dbReference>
<keyword evidence="3" id="KW-0378">Hydrolase</keyword>
<dbReference type="CDD" id="cd01847">
    <property type="entry name" value="Triacylglycerol_lipase_like"/>
    <property type="match status" value="1"/>
</dbReference>